<dbReference type="Gene3D" id="3.40.50.300">
    <property type="entry name" value="P-loop containing nucleotide triphosphate hydrolases"/>
    <property type="match status" value="1"/>
</dbReference>
<evidence type="ECO:0000313" key="1">
    <source>
        <dbReference type="EMBL" id="SMX42532.1"/>
    </source>
</evidence>
<sequence length="363" mass="41261">MPRFILHAGTHKTGTTAVQRFLYARRKELAANGVVYDTGEDIFGGTLRAHHHIAHALANWTDDDRRLLDKYHAKLRKHYDDGKDILISAEAFYRHAAKGCDNPDAARAVYMKRIGAYFEEFAPTPSLVFRRPDGFAESFYKEHIASGPFKGSFEDCITRFSARFRYAEREAEFVATFGSCMVFSFEDQLRRGVLTAFLQDHGLPELTPLESKGQVRSGISVPAALWMAQIKRDQMPDKRELRRRWQFALSDSGAQVFQHEKGASFWSSTQQRDALWDLAVDGFSRPDFWQKPTDPIISYAWSDDQHAQAEAAYQHWRVTKKGSQIFRELVGLAPYDPDTAVPAPIRALGRAVDGVRLILRGES</sequence>
<name>A0A238KK95_9RHOB</name>
<evidence type="ECO:0008006" key="3">
    <source>
        <dbReference type="Google" id="ProtNLM"/>
    </source>
</evidence>
<proteinExistence type="predicted"/>
<evidence type="ECO:0000313" key="2">
    <source>
        <dbReference type="Proteomes" id="UP000202922"/>
    </source>
</evidence>
<dbReference type="Proteomes" id="UP000202922">
    <property type="component" value="Unassembled WGS sequence"/>
</dbReference>
<dbReference type="InterPro" id="IPR027417">
    <property type="entry name" value="P-loop_NTPase"/>
</dbReference>
<protein>
    <recommendedName>
        <fullName evidence="3">Sulfotransferase family protein</fullName>
    </recommendedName>
</protein>
<dbReference type="RefSeq" id="WP_141137872.1">
    <property type="nucleotide sequence ID" value="NZ_FXYE01000002.1"/>
</dbReference>
<dbReference type="SUPFAM" id="SSF52540">
    <property type="entry name" value="P-loop containing nucleoside triphosphate hydrolases"/>
    <property type="match status" value="1"/>
</dbReference>
<keyword evidence="2" id="KW-1185">Reference proteome</keyword>
<dbReference type="OrthoDB" id="547419at2"/>
<accession>A0A238KK95</accession>
<dbReference type="AlphaFoldDB" id="A0A238KK95"/>
<dbReference type="EMBL" id="FXYE01000002">
    <property type="protein sequence ID" value="SMX42532.1"/>
    <property type="molecule type" value="Genomic_DNA"/>
</dbReference>
<organism evidence="1 2">
    <name type="scientific">Actibacterium lipolyticum</name>
    <dbReference type="NCBI Taxonomy" id="1524263"/>
    <lineage>
        <taxon>Bacteria</taxon>
        <taxon>Pseudomonadati</taxon>
        <taxon>Pseudomonadota</taxon>
        <taxon>Alphaproteobacteria</taxon>
        <taxon>Rhodobacterales</taxon>
        <taxon>Roseobacteraceae</taxon>
        <taxon>Actibacterium</taxon>
    </lineage>
</organism>
<reference evidence="2" key="1">
    <citation type="submission" date="2017-05" db="EMBL/GenBank/DDBJ databases">
        <authorList>
            <person name="Rodrigo-Torres L."/>
            <person name="Arahal R. D."/>
            <person name="Lucena T."/>
        </authorList>
    </citation>
    <scope>NUCLEOTIDE SEQUENCE [LARGE SCALE GENOMIC DNA]</scope>
    <source>
        <strain evidence="2">CECT 8621</strain>
    </source>
</reference>
<gene>
    <name evidence="1" type="ORF">COL8621_02001</name>
</gene>